<protein>
    <recommendedName>
        <fullName evidence="2">DUF4266 domain-containing protein</fullName>
    </recommendedName>
</protein>
<evidence type="ECO:0000259" key="2">
    <source>
        <dbReference type="Pfam" id="PF14086"/>
    </source>
</evidence>
<feature type="domain" description="DUF4266" evidence="2">
    <location>
        <begin position="114"/>
        <end position="164"/>
    </location>
</feature>
<sequence length="164" mass="17657">MLTKVPLVGLLTLSITANASFDFSGLGRKPIKQQISSAGEKNDNLTIEEEIISSTIYSSNGIYSNQELKHSAGRNIEMIKPKAKQLVIDKKELSINNKHSALEFIDELFGIEPVKPWEKGTLAQKEMKPGGPVPEFDVFSEKVFAYKQGAVGGTGIGGGGCGCN</sequence>
<feature type="signal peptide" evidence="1">
    <location>
        <begin position="1"/>
        <end position="19"/>
    </location>
</feature>
<organism evidence="3 4">
    <name type="scientific">Vibrio sagamiensis NBRC 104589</name>
    <dbReference type="NCBI Taxonomy" id="1219064"/>
    <lineage>
        <taxon>Bacteria</taxon>
        <taxon>Pseudomonadati</taxon>
        <taxon>Pseudomonadota</taxon>
        <taxon>Gammaproteobacteria</taxon>
        <taxon>Vibrionales</taxon>
        <taxon>Vibrionaceae</taxon>
        <taxon>Vibrio</taxon>
    </lineage>
</organism>
<dbReference type="EMBL" id="BJXJ01000015">
    <property type="protein sequence ID" value="GEM75725.1"/>
    <property type="molecule type" value="Genomic_DNA"/>
</dbReference>
<keyword evidence="1" id="KW-0732">Signal</keyword>
<dbReference type="Pfam" id="PF14086">
    <property type="entry name" value="DUF4266"/>
    <property type="match status" value="1"/>
</dbReference>
<feature type="chain" id="PRO_5022001044" description="DUF4266 domain-containing protein" evidence="1">
    <location>
        <begin position="20"/>
        <end position="164"/>
    </location>
</feature>
<evidence type="ECO:0000313" key="4">
    <source>
        <dbReference type="Proteomes" id="UP000321922"/>
    </source>
</evidence>
<proteinExistence type="predicted"/>
<evidence type="ECO:0000256" key="1">
    <source>
        <dbReference type="SAM" id="SignalP"/>
    </source>
</evidence>
<dbReference type="RefSeq" id="WP_039980253.1">
    <property type="nucleotide sequence ID" value="NZ_BAOJ01000029.1"/>
</dbReference>
<accession>A0A511QEK0</accession>
<dbReference type="InterPro" id="IPR025362">
    <property type="entry name" value="DUF4266"/>
</dbReference>
<comment type="caution">
    <text evidence="3">The sequence shown here is derived from an EMBL/GenBank/DDBJ whole genome shotgun (WGS) entry which is preliminary data.</text>
</comment>
<keyword evidence="4" id="KW-1185">Reference proteome</keyword>
<gene>
    <name evidence="3" type="ORF">VSA01S_18370</name>
</gene>
<dbReference type="Proteomes" id="UP000321922">
    <property type="component" value="Unassembled WGS sequence"/>
</dbReference>
<dbReference type="AlphaFoldDB" id="A0A511QEK0"/>
<evidence type="ECO:0000313" key="3">
    <source>
        <dbReference type="EMBL" id="GEM75725.1"/>
    </source>
</evidence>
<name>A0A511QEK0_9VIBR</name>
<reference evidence="3 4" key="1">
    <citation type="submission" date="2019-07" db="EMBL/GenBank/DDBJ databases">
        <title>Whole genome shotgun sequence of Vibrio sagamiensis NBRC 104589.</title>
        <authorList>
            <person name="Hosoyama A."/>
            <person name="Uohara A."/>
            <person name="Ohji S."/>
            <person name="Ichikawa N."/>
        </authorList>
    </citation>
    <scope>NUCLEOTIDE SEQUENCE [LARGE SCALE GENOMIC DNA]</scope>
    <source>
        <strain evidence="3 4">NBRC 104589</strain>
    </source>
</reference>
<dbReference type="OrthoDB" id="5901453at2"/>